<evidence type="ECO:0000256" key="1">
    <source>
        <dbReference type="SAM" id="Phobius"/>
    </source>
</evidence>
<keyword evidence="1" id="KW-0812">Transmembrane</keyword>
<keyword evidence="1" id="KW-1133">Transmembrane helix</keyword>
<gene>
    <name evidence="2" type="ORF">OCBIM_22037535mg</name>
</gene>
<evidence type="ECO:0000313" key="2">
    <source>
        <dbReference type="EMBL" id="KOF73664.1"/>
    </source>
</evidence>
<protein>
    <submittedName>
        <fullName evidence="2">Uncharacterized protein</fullName>
    </submittedName>
</protein>
<name>A0A0L8G9Z4_OCTBM</name>
<accession>A0A0L8G9Z4</accession>
<feature type="transmembrane region" description="Helical" evidence="1">
    <location>
        <begin position="40"/>
        <end position="61"/>
    </location>
</feature>
<reference evidence="2" key="1">
    <citation type="submission" date="2015-07" db="EMBL/GenBank/DDBJ databases">
        <title>MeaNS - Measles Nucleotide Surveillance Program.</title>
        <authorList>
            <person name="Tran T."/>
            <person name="Druce J."/>
        </authorList>
    </citation>
    <scope>NUCLEOTIDE SEQUENCE</scope>
    <source>
        <strain evidence="2">UCB-OBI-ISO-001</strain>
        <tissue evidence="2">Gonad</tissue>
    </source>
</reference>
<organism evidence="2">
    <name type="scientific">Octopus bimaculoides</name>
    <name type="common">California two-spotted octopus</name>
    <dbReference type="NCBI Taxonomy" id="37653"/>
    <lineage>
        <taxon>Eukaryota</taxon>
        <taxon>Metazoa</taxon>
        <taxon>Spiralia</taxon>
        <taxon>Lophotrochozoa</taxon>
        <taxon>Mollusca</taxon>
        <taxon>Cephalopoda</taxon>
        <taxon>Coleoidea</taxon>
        <taxon>Octopodiformes</taxon>
        <taxon>Octopoda</taxon>
        <taxon>Incirrata</taxon>
        <taxon>Octopodidae</taxon>
        <taxon>Octopus</taxon>
    </lineage>
</organism>
<keyword evidence="1" id="KW-0472">Membrane</keyword>
<sequence>MLACHVEMGYLTLREEPLIELCIIVEYSCKKKKERKKIQAITIFLLIYSCIKIITPIRLVLFTSLEN</sequence>
<proteinExistence type="predicted"/>
<dbReference type="AlphaFoldDB" id="A0A0L8G9Z4"/>
<dbReference type="EMBL" id="KQ423058">
    <property type="protein sequence ID" value="KOF73664.1"/>
    <property type="molecule type" value="Genomic_DNA"/>
</dbReference>